<dbReference type="PANTHER" id="PTHR12774">
    <property type="entry name" value="PEROXISOMAL BIOGENESIS FACTOR 19"/>
    <property type="match status" value="1"/>
</dbReference>
<evidence type="ECO:0000313" key="3">
    <source>
        <dbReference type="EMBL" id="RNA25619.1"/>
    </source>
</evidence>
<dbReference type="InterPro" id="IPR038322">
    <property type="entry name" value="Pex19_C_sf"/>
</dbReference>
<accession>A0A3M7RQ62</accession>
<dbReference type="EMBL" id="REGN01002894">
    <property type="protein sequence ID" value="RNA25619.1"/>
    <property type="molecule type" value="Genomic_DNA"/>
</dbReference>
<dbReference type="AlphaFoldDB" id="A0A3M7RQ62"/>
<dbReference type="OrthoDB" id="21292at2759"/>
<comment type="caution">
    <text evidence="3">The sequence shown here is derived from an EMBL/GenBank/DDBJ whole genome shotgun (WGS) entry which is preliminary data.</text>
</comment>
<dbReference type="Gene3D" id="1.20.120.900">
    <property type="entry name" value="Pex19, mPTS binding domain"/>
    <property type="match status" value="1"/>
</dbReference>
<protein>
    <recommendedName>
        <fullName evidence="2">Peroxin-19</fullName>
    </recommendedName>
</protein>
<gene>
    <name evidence="3" type="ORF">BpHYR1_011399</name>
</gene>
<evidence type="ECO:0000256" key="2">
    <source>
        <dbReference type="ARBA" id="ARBA00029688"/>
    </source>
</evidence>
<dbReference type="Proteomes" id="UP000276133">
    <property type="component" value="Unassembled WGS sequence"/>
</dbReference>
<reference evidence="3 4" key="1">
    <citation type="journal article" date="2018" name="Sci. Rep.">
        <title>Genomic signatures of local adaptation to the degree of environmental predictability in rotifers.</title>
        <authorList>
            <person name="Franch-Gras L."/>
            <person name="Hahn C."/>
            <person name="Garcia-Roger E.M."/>
            <person name="Carmona M.J."/>
            <person name="Serra M."/>
            <person name="Gomez A."/>
        </authorList>
    </citation>
    <scope>NUCLEOTIDE SEQUENCE [LARGE SCALE GENOMIC DNA]</scope>
    <source>
        <strain evidence="3">HYR1</strain>
    </source>
</reference>
<sequence length="318" mass="36313">MSSEGDKELDDLLDTALEDFDKKLDLKEEESSYTIEKTNIEVEADLKSDDEAKSAKLNQDEMKLFEEIFNDEKTKQSMMQFKDVLTMFGDQTGNPGDAKNLLENLEKVMSELTTGDEEDDQDFEKDLEFLKNLAQPKQAELKPKEPMTLYEDDIDEEDRTPAGSIFNKVLDDLNKNSEKVLNNASGADIFSKLNFAGDDGDEDMMMEPILSMLFSKDVLHPSLKLMHENYDKYLKDKKDKLSPQEIEKCQMQKDCIEKMCNVYENSKESDSKENKADQLKQILDLLEKCGMPPDELVPEVNPFEMLGDAKQAQACPMS</sequence>
<organism evidence="3 4">
    <name type="scientific">Brachionus plicatilis</name>
    <name type="common">Marine rotifer</name>
    <name type="synonym">Brachionus muelleri</name>
    <dbReference type="NCBI Taxonomy" id="10195"/>
    <lineage>
        <taxon>Eukaryota</taxon>
        <taxon>Metazoa</taxon>
        <taxon>Spiralia</taxon>
        <taxon>Gnathifera</taxon>
        <taxon>Rotifera</taxon>
        <taxon>Eurotatoria</taxon>
        <taxon>Monogononta</taxon>
        <taxon>Pseudotrocha</taxon>
        <taxon>Ploima</taxon>
        <taxon>Brachionidae</taxon>
        <taxon>Brachionus</taxon>
    </lineage>
</organism>
<dbReference type="Pfam" id="PF04614">
    <property type="entry name" value="Pex19"/>
    <property type="match status" value="1"/>
</dbReference>
<dbReference type="STRING" id="10195.A0A3M7RQ62"/>
<dbReference type="InterPro" id="IPR006708">
    <property type="entry name" value="Pex19"/>
</dbReference>
<comment type="similarity">
    <text evidence="1">Belongs to the peroxin-19 family.</text>
</comment>
<dbReference type="GO" id="GO:0005778">
    <property type="term" value="C:peroxisomal membrane"/>
    <property type="evidence" value="ECO:0007669"/>
    <property type="project" value="TreeGrafter"/>
</dbReference>
<evidence type="ECO:0000256" key="1">
    <source>
        <dbReference type="ARBA" id="ARBA00006326"/>
    </source>
</evidence>
<dbReference type="GO" id="GO:0045046">
    <property type="term" value="P:protein import into peroxisome membrane"/>
    <property type="evidence" value="ECO:0007669"/>
    <property type="project" value="TreeGrafter"/>
</dbReference>
<evidence type="ECO:0000313" key="4">
    <source>
        <dbReference type="Proteomes" id="UP000276133"/>
    </source>
</evidence>
<name>A0A3M7RQ62_BRAPC</name>
<dbReference type="PANTHER" id="PTHR12774:SF2">
    <property type="entry name" value="PEROXISOMAL BIOGENESIS FACTOR 19"/>
    <property type="match status" value="1"/>
</dbReference>
<proteinExistence type="inferred from homology"/>
<dbReference type="GO" id="GO:0033328">
    <property type="term" value="F:peroxisome membrane targeting sequence binding"/>
    <property type="evidence" value="ECO:0007669"/>
    <property type="project" value="TreeGrafter"/>
</dbReference>
<keyword evidence="4" id="KW-1185">Reference proteome</keyword>